<name>A0A5Q2FGD2_9ACTN</name>
<dbReference type="Gene3D" id="1.20.120.450">
    <property type="entry name" value="dinb family like domain"/>
    <property type="match status" value="1"/>
</dbReference>
<dbReference type="EMBL" id="CP045725">
    <property type="protein sequence ID" value="QGF24584.1"/>
    <property type="molecule type" value="Genomic_DNA"/>
</dbReference>
<dbReference type="InterPro" id="IPR034660">
    <property type="entry name" value="DinB/YfiT-like"/>
</dbReference>
<proteinExistence type="predicted"/>
<evidence type="ECO:0000313" key="3">
    <source>
        <dbReference type="Proteomes" id="UP000386847"/>
    </source>
</evidence>
<gene>
    <name evidence="2" type="ORF">Rai3103_14140</name>
</gene>
<dbReference type="GO" id="GO:0046872">
    <property type="term" value="F:metal ion binding"/>
    <property type="evidence" value="ECO:0007669"/>
    <property type="project" value="InterPro"/>
</dbReference>
<dbReference type="KEGG" id="rain:Rai3103_14140"/>
<organism evidence="2 3">
    <name type="scientific">Raineyella fluvialis</name>
    <dbReference type="NCBI Taxonomy" id="2662261"/>
    <lineage>
        <taxon>Bacteria</taxon>
        <taxon>Bacillati</taxon>
        <taxon>Actinomycetota</taxon>
        <taxon>Actinomycetes</taxon>
        <taxon>Propionibacteriales</taxon>
        <taxon>Propionibacteriaceae</taxon>
        <taxon>Raineyella</taxon>
    </lineage>
</organism>
<sequence length="202" mass="21638">MEARVWFTTAADGFLAVVDGIEPDRWERPGLGVWDVRSLLGHAARAFATLESYLRPGTTGDVALPAAVDYYRAVRSGLSDPAQVAERGRQAGEALGPEPRARVHDIAQRAQSLVRDCADDTLVETPVGAMTLRGYLPTRAFELTVHGIDLARATDQRIPTALVDAAVPAMDLGAAMASAEQRIELLLAMTGRTTLPEGFSVV</sequence>
<feature type="domain" description="Mycothiol-dependent maleylpyruvate isomerase metal-binding" evidence="1">
    <location>
        <begin position="9"/>
        <end position="151"/>
    </location>
</feature>
<reference evidence="2 3" key="1">
    <citation type="submission" date="2019-10" db="EMBL/GenBank/DDBJ databases">
        <title>Genomic analysis of Raineyella sp. CBA3103.</title>
        <authorList>
            <person name="Roh S.W."/>
        </authorList>
    </citation>
    <scope>NUCLEOTIDE SEQUENCE [LARGE SCALE GENOMIC DNA]</scope>
    <source>
        <strain evidence="2 3">CBA3103</strain>
    </source>
</reference>
<dbReference type="AlphaFoldDB" id="A0A5Q2FGD2"/>
<protein>
    <recommendedName>
        <fullName evidence="1">Mycothiol-dependent maleylpyruvate isomerase metal-binding domain-containing protein</fullName>
    </recommendedName>
</protein>
<dbReference type="InterPro" id="IPR024344">
    <property type="entry name" value="MDMPI_metal-binding"/>
</dbReference>
<accession>A0A5Q2FGD2</accession>
<evidence type="ECO:0000259" key="1">
    <source>
        <dbReference type="Pfam" id="PF11716"/>
    </source>
</evidence>
<dbReference type="RefSeq" id="WP_153573113.1">
    <property type="nucleotide sequence ID" value="NZ_CP045725.1"/>
</dbReference>
<keyword evidence="3" id="KW-1185">Reference proteome</keyword>
<dbReference type="SUPFAM" id="SSF109854">
    <property type="entry name" value="DinB/YfiT-like putative metalloenzymes"/>
    <property type="match status" value="1"/>
</dbReference>
<evidence type="ECO:0000313" key="2">
    <source>
        <dbReference type="EMBL" id="QGF24584.1"/>
    </source>
</evidence>
<dbReference type="Proteomes" id="UP000386847">
    <property type="component" value="Chromosome"/>
</dbReference>
<dbReference type="Pfam" id="PF11716">
    <property type="entry name" value="MDMPI_N"/>
    <property type="match status" value="1"/>
</dbReference>